<feature type="compositionally biased region" description="Basic and acidic residues" evidence="1">
    <location>
        <begin position="35"/>
        <end position="47"/>
    </location>
</feature>
<comment type="caution">
    <text evidence="2">The sequence shown here is derived from an EMBL/GenBank/DDBJ whole genome shotgun (WGS) entry which is preliminary data.</text>
</comment>
<dbReference type="EMBL" id="RHFK02000005">
    <property type="protein sequence ID" value="TWW76329.1"/>
    <property type="molecule type" value="Genomic_DNA"/>
</dbReference>
<accession>A0A5C6PBE9</accession>
<evidence type="ECO:0000256" key="1">
    <source>
        <dbReference type="SAM" id="MobiDB-lite"/>
    </source>
</evidence>
<keyword evidence="3" id="KW-1185">Reference proteome</keyword>
<name>A0A5C6PBE9_9TELE</name>
<evidence type="ECO:0000313" key="2">
    <source>
        <dbReference type="EMBL" id="TWW76329.1"/>
    </source>
</evidence>
<organism evidence="2 3">
    <name type="scientific">Takifugu flavidus</name>
    <name type="common">sansaifugu</name>
    <dbReference type="NCBI Taxonomy" id="433684"/>
    <lineage>
        <taxon>Eukaryota</taxon>
        <taxon>Metazoa</taxon>
        <taxon>Chordata</taxon>
        <taxon>Craniata</taxon>
        <taxon>Vertebrata</taxon>
        <taxon>Euteleostomi</taxon>
        <taxon>Actinopterygii</taxon>
        <taxon>Neopterygii</taxon>
        <taxon>Teleostei</taxon>
        <taxon>Neoteleostei</taxon>
        <taxon>Acanthomorphata</taxon>
        <taxon>Eupercaria</taxon>
        <taxon>Tetraodontiformes</taxon>
        <taxon>Tetradontoidea</taxon>
        <taxon>Tetraodontidae</taxon>
        <taxon>Takifugu</taxon>
    </lineage>
</organism>
<proteinExistence type="predicted"/>
<feature type="region of interest" description="Disordered" evidence="1">
    <location>
        <begin position="35"/>
        <end position="58"/>
    </location>
</feature>
<dbReference type="Proteomes" id="UP000324091">
    <property type="component" value="Chromosome 13"/>
</dbReference>
<dbReference type="AlphaFoldDB" id="A0A5C6PBE9"/>
<sequence>MAELRKLRRQFISYTKTHPTQNPAHVSNMFEELKEELGSSVDQEKATKYSWGPAWSHQ</sequence>
<gene>
    <name evidence="2" type="ORF">D4764_13G0009910</name>
</gene>
<protein>
    <submittedName>
        <fullName evidence="2">Protein KTI12-like protein</fullName>
    </submittedName>
</protein>
<reference evidence="2 3" key="1">
    <citation type="submission" date="2019-04" db="EMBL/GenBank/DDBJ databases">
        <title>Chromosome genome assembly for Takifugu flavidus.</title>
        <authorList>
            <person name="Xiao S."/>
        </authorList>
    </citation>
    <scope>NUCLEOTIDE SEQUENCE [LARGE SCALE GENOMIC DNA]</scope>
    <source>
        <strain evidence="2">HTHZ2018</strain>
        <tissue evidence="2">Muscle</tissue>
    </source>
</reference>
<evidence type="ECO:0000313" key="3">
    <source>
        <dbReference type="Proteomes" id="UP000324091"/>
    </source>
</evidence>